<evidence type="ECO:0000313" key="1">
    <source>
        <dbReference type="EMBL" id="KKU26125.1"/>
    </source>
</evidence>
<evidence type="ECO:0000313" key="2">
    <source>
        <dbReference type="Proteomes" id="UP000034175"/>
    </source>
</evidence>
<dbReference type="AlphaFoldDB" id="A0A0G1RYX2"/>
<accession>A0A0G1RYX2</accession>
<name>A0A0G1RYX2_9BACT</name>
<gene>
    <name evidence="1" type="ORF">UX39_C0012G0002</name>
</gene>
<dbReference type="EMBL" id="LCMA01000012">
    <property type="protein sequence ID" value="KKU26125.1"/>
    <property type="molecule type" value="Genomic_DNA"/>
</dbReference>
<proteinExistence type="predicted"/>
<comment type="caution">
    <text evidence="1">The sequence shown here is derived from an EMBL/GenBank/DDBJ whole genome shotgun (WGS) entry which is preliminary data.</text>
</comment>
<sequence>MTLVILRIVATSCLDALMLKKPFVLSKLPPKIDYNQLIKQNC</sequence>
<organism evidence="1 2">
    <name type="scientific">Candidatus Magasanikbacteria bacterium GW2011_GWA2_46_17</name>
    <dbReference type="NCBI Taxonomy" id="1619042"/>
    <lineage>
        <taxon>Bacteria</taxon>
        <taxon>Candidatus Magasanikiibacteriota</taxon>
    </lineage>
</organism>
<dbReference type="Proteomes" id="UP000034175">
    <property type="component" value="Unassembled WGS sequence"/>
</dbReference>
<reference evidence="1 2" key="1">
    <citation type="journal article" date="2015" name="Nature">
        <title>rRNA introns, odd ribosomes, and small enigmatic genomes across a large radiation of phyla.</title>
        <authorList>
            <person name="Brown C.T."/>
            <person name="Hug L.A."/>
            <person name="Thomas B.C."/>
            <person name="Sharon I."/>
            <person name="Castelle C.J."/>
            <person name="Singh A."/>
            <person name="Wilkins M.J."/>
            <person name="Williams K.H."/>
            <person name="Banfield J.F."/>
        </authorList>
    </citation>
    <scope>NUCLEOTIDE SEQUENCE [LARGE SCALE GENOMIC DNA]</scope>
</reference>
<protein>
    <submittedName>
        <fullName evidence="1">Uncharacterized protein</fullName>
    </submittedName>
</protein>